<protein>
    <submittedName>
        <fullName evidence="3">UDP-glycosyltransferase 74E2-like</fullName>
    </submittedName>
</protein>
<dbReference type="PANTHER" id="PTHR11926">
    <property type="entry name" value="GLUCOSYL/GLUCURONOSYL TRANSFERASES"/>
    <property type="match status" value="1"/>
</dbReference>
<reference evidence="4" key="2">
    <citation type="submission" date="2019-10" db="EMBL/GenBank/DDBJ databases">
        <title>A de novo genome assembly of a pear dwarfing rootstock.</title>
        <authorList>
            <person name="Wang F."/>
            <person name="Wang J."/>
            <person name="Li S."/>
            <person name="Zhang Y."/>
            <person name="Fang M."/>
            <person name="Ma L."/>
            <person name="Zhao Y."/>
            <person name="Jiang S."/>
        </authorList>
    </citation>
    <scope>NUCLEOTIDE SEQUENCE [LARGE SCALE GENOMIC DNA]</scope>
</reference>
<comment type="similarity">
    <text evidence="1">Belongs to the UDP-glycosyltransferase family.</text>
</comment>
<comment type="caution">
    <text evidence="3">The sequence shown here is derived from an EMBL/GenBank/DDBJ whole genome shotgun (WGS) entry which is preliminary data.</text>
</comment>
<accession>A0A5N5GPY8</accession>
<dbReference type="GO" id="GO:0080044">
    <property type="term" value="F:quercetin 7-O-glucosyltransferase activity"/>
    <property type="evidence" value="ECO:0007669"/>
    <property type="project" value="TreeGrafter"/>
</dbReference>
<dbReference type="GO" id="GO:0080043">
    <property type="term" value="F:quercetin 3-O-glucosyltransferase activity"/>
    <property type="evidence" value="ECO:0007669"/>
    <property type="project" value="TreeGrafter"/>
</dbReference>
<dbReference type="OrthoDB" id="5835829at2759"/>
<dbReference type="PANTHER" id="PTHR11926:SF1540">
    <property type="entry name" value="GLYCOSYLTRANSFERASE"/>
    <property type="match status" value="1"/>
</dbReference>
<feature type="signal peptide" evidence="2">
    <location>
        <begin position="1"/>
        <end position="31"/>
    </location>
</feature>
<feature type="chain" id="PRO_5024329674" evidence="2">
    <location>
        <begin position="32"/>
        <end position="98"/>
    </location>
</feature>
<evidence type="ECO:0000256" key="2">
    <source>
        <dbReference type="SAM" id="SignalP"/>
    </source>
</evidence>
<proteinExistence type="inferred from homology"/>
<dbReference type="Proteomes" id="UP000327157">
    <property type="component" value="Chromosome 15"/>
</dbReference>
<gene>
    <name evidence="3" type="ORF">D8674_013488</name>
</gene>
<organism evidence="3 4">
    <name type="scientific">Pyrus ussuriensis x Pyrus communis</name>
    <dbReference type="NCBI Taxonomy" id="2448454"/>
    <lineage>
        <taxon>Eukaryota</taxon>
        <taxon>Viridiplantae</taxon>
        <taxon>Streptophyta</taxon>
        <taxon>Embryophyta</taxon>
        <taxon>Tracheophyta</taxon>
        <taxon>Spermatophyta</taxon>
        <taxon>Magnoliopsida</taxon>
        <taxon>eudicotyledons</taxon>
        <taxon>Gunneridae</taxon>
        <taxon>Pentapetalae</taxon>
        <taxon>rosids</taxon>
        <taxon>fabids</taxon>
        <taxon>Rosales</taxon>
        <taxon>Rosaceae</taxon>
        <taxon>Amygdaloideae</taxon>
        <taxon>Maleae</taxon>
        <taxon>Pyrus</taxon>
    </lineage>
</organism>
<keyword evidence="2" id="KW-0732">Signal</keyword>
<evidence type="ECO:0000313" key="3">
    <source>
        <dbReference type="EMBL" id="KAB2617619.1"/>
    </source>
</evidence>
<keyword evidence="4" id="KW-1185">Reference proteome</keyword>
<dbReference type="Gene3D" id="3.40.50.2000">
    <property type="entry name" value="Glycogen Phosphorylase B"/>
    <property type="match status" value="2"/>
</dbReference>
<dbReference type="AlphaFoldDB" id="A0A5N5GPY8"/>
<evidence type="ECO:0000256" key="1">
    <source>
        <dbReference type="ARBA" id="ARBA00009995"/>
    </source>
</evidence>
<evidence type="ECO:0000313" key="4">
    <source>
        <dbReference type="Proteomes" id="UP000327157"/>
    </source>
</evidence>
<keyword evidence="3" id="KW-0808">Transferase</keyword>
<name>A0A5N5GPY8_9ROSA</name>
<sequence length="98" mass="11013">MHCGWNSTVEALSLGVPIVALLQWTNQSTNAMYIMDVWKIGIKAVADEKGVVRQEVRKTLEWKELVRKAVDEGGSSSKTVDEFIKNVVQQRKIVLAEI</sequence>
<dbReference type="SUPFAM" id="SSF53756">
    <property type="entry name" value="UDP-Glycosyltransferase/glycogen phosphorylase"/>
    <property type="match status" value="1"/>
</dbReference>
<reference evidence="3 4" key="1">
    <citation type="submission" date="2019-09" db="EMBL/GenBank/DDBJ databases">
        <authorList>
            <person name="Ou C."/>
        </authorList>
    </citation>
    <scope>NUCLEOTIDE SEQUENCE [LARGE SCALE GENOMIC DNA]</scope>
    <source>
        <strain evidence="3">S2</strain>
        <tissue evidence="3">Leaf</tissue>
    </source>
</reference>
<dbReference type="EMBL" id="SMOL01000401">
    <property type="protein sequence ID" value="KAB2617619.1"/>
    <property type="molecule type" value="Genomic_DNA"/>
</dbReference>
<reference evidence="3 4" key="3">
    <citation type="submission" date="2019-11" db="EMBL/GenBank/DDBJ databases">
        <title>A de novo genome assembly of a pear dwarfing rootstock.</title>
        <authorList>
            <person name="Wang F."/>
            <person name="Wang J."/>
            <person name="Li S."/>
            <person name="Zhang Y."/>
            <person name="Fang M."/>
            <person name="Ma L."/>
            <person name="Zhao Y."/>
            <person name="Jiang S."/>
        </authorList>
    </citation>
    <scope>NUCLEOTIDE SEQUENCE [LARGE SCALE GENOMIC DNA]</scope>
    <source>
        <strain evidence="3">S2</strain>
        <tissue evidence="3">Leaf</tissue>
    </source>
</reference>